<dbReference type="Gene3D" id="3.10.129.110">
    <property type="entry name" value="Polyketide synthase dehydratase"/>
    <property type="match status" value="1"/>
</dbReference>
<protein>
    <recommendedName>
        <fullName evidence="1">oleoyl-[acyl-carrier-protein] hydrolase</fullName>
        <ecNumber evidence="1">3.1.2.14</ecNumber>
    </recommendedName>
</protein>
<feature type="signal peptide" evidence="6">
    <location>
        <begin position="1"/>
        <end position="18"/>
    </location>
</feature>
<gene>
    <name evidence="10" type="primary">LOC106168599</name>
</gene>
<evidence type="ECO:0000313" key="10">
    <source>
        <dbReference type="RefSeq" id="XP_013403179.1"/>
    </source>
</evidence>
<dbReference type="Gene3D" id="3.40.50.1820">
    <property type="entry name" value="alpha/beta hydrolase"/>
    <property type="match status" value="1"/>
</dbReference>
<dbReference type="PROSITE" id="PS52019">
    <property type="entry name" value="PKS_MFAS_DH"/>
    <property type="match status" value="1"/>
</dbReference>
<dbReference type="GO" id="GO:0004312">
    <property type="term" value="F:fatty acid synthase activity"/>
    <property type="evidence" value="ECO:0007669"/>
    <property type="project" value="TreeGrafter"/>
</dbReference>
<dbReference type="RefSeq" id="XP_013403179.1">
    <property type="nucleotide sequence ID" value="XM_013547725.1"/>
</dbReference>
<evidence type="ECO:0000256" key="2">
    <source>
        <dbReference type="ARBA" id="ARBA00022450"/>
    </source>
</evidence>
<dbReference type="PANTHER" id="PTHR43775:SF37">
    <property type="entry name" value="SI:DKEY-61P9.11"/>
    <property type="match status" value="1"/>
</dbReference>
<evidence type="ECO:0000256" key="3">
    <source>
        <dbReference type="ARBA" id="ARBA00022553"/>
    </source>
</evidence>
<evidence type="ECO:0000256" key="4">
    <source>
        <dbReference type="ARBA" id="ARBA00022679"/>
    </source>
</evidence>
<dbReference type="Gene3D" id="1.10.1200.10">
    <property type="entry name" value="ACP-like"/>
    <property type="match status" value="1"/>
</dbReference>
<evidence type="ECO:0000313" key="9">
    <source>
        <dbReference type="Proteomes" id="UP000085678"/>
    </source>
</evidence>
<feature type="region of interest" description="C-terminal hotdog fold" evidence="5">
    <location>
        <begin position="633"/>
        <end position="778"/>
    </location>
</feature>
<dbReference type="Proteomes" id="UP000085678">
    <property type="component" value="Unplaced"/>
</dbReference>
<dbReference type="InterPro" id="IPR057326">
    <property type="entry name" value="KR_dom"/>
</dbReference>
<dbReference type="SMART" id="SM00826">
    <property type="entry name" value="PKS_DH"/>
    <property type="match status" value="1"/>
</dbReference>
<evidence type="ECO:0000259" key="7">
    <source>
        <dbReference type="PROSITE" id="PS50075"/>
    </source>
</evidence>
<dbReference type="Pfam" id="PF21089">
    <property type="entry name" value="PKS_DH_N"/>
    <property type="match status" value="1"/>
</dbReference>
<dbReference type="Gene3D" id="3.40.50.720">
    <property type="entry name" value="NAD(P)-binding Rossmann-like Domain"/>
    <property type="match status" value="2"/>
</dbReference>
<dbReference type="InterPro" id="IPR001227">
    <property type="entry name" value="Ac_transferase_dom_sf"/>
</dbReference>
<feature type="active site" description="Proton donor; for dehydratase activity" evidence="5">
    <location>
        <position position="696"/>
    </location>
</feature>
<dbReference type="InterPro" id="IPR006162">
    <property type="entry name" value="Ppantetheine_attach_site"/>
</dbReference>
<dbReference type="SMART" id="SM00827">
    <property type="entry name" value="PKS_AT"/>
    <property type="match status" value="1"/>
</dbReference>
<dbReference type="InterPro" id="IPR014043">
    <property type="entry name" value="Acyl_transferase_dom"/>
</dbReference>
<dbReference type="InterPro" id="IPR036291">
    <property type="entry name" value="NAD(P)-bd_dom_sf"/>
</dbReference>
<proteinExistence type="predicted"/>
<dbReference type="SUPFAM" id="SSF52151">
    <property type="entry name" value="FabD/lysophospholipase-like"/>
    <property type="match status" value="1"/>
</dbReference>
<dbReference type="InterPro" id="IPR009081">
    <property type="entry name" value="PP-bd_ACP"/>
</dbReference>
<name>A0A1S3J049_LINAN</name>
<feature type="domain" description="PKS/mFAS DH" evidence="8">
    <location>
        <begin position="479"/>
        <end position="778"/>
    </location>
</feature>
<dbReference type="InterPro" id="IPR020807">
    <property type="entry name" value="PKS_DH"/>
</dbReference>
<dbReference type="InterPro" id="IPR050091">
    <property type="entry name" value="PKS_NRPS_Biosynth_Enz"/>
</dbReference>
<dbReference type="PROSITE" id="PS50075">
    <property type="entry name" value="CARRIER"/>
    <property type="match status" value="1"/>
</dbReference>
<dbReference type="InterPro" id="IPR049551">
    <property type="entry name" value="PKS_DH_C"/>
</dbReference>
<keyword evidence="4" id="KW-0808">Transferase</keyword>
<accession>A0A1S3J049</accession>
<dbReference type="InterPro" id="IPR016035">
    <property type="entry name" value="Acyl_Trfase/lysoPLipase"/>
</dbReference>
<feature type="region of interest" description="N-terminal hotdog fold" evidence="5">
    <location>
        <begin position="479"/>
        <end position="606"/>
    </location>
</feature>
<dbReference type="Gene3D" id="3.30.70.3290">
    <property type="match status" value="1"/>
</dbReference>
<dbReference type="SMART" id="SM00822">
    <property type="entry name" value="PKS_KR"/>
    <property type="match status" value="1"/>
</dbReference>
<dbReference type="SUPFAM" id="SSF47336">
    <property type="entry name" value="ACP-like"/>
    <property type="match status" value="1"/>
</dbReference>
<evidence type="ECO:0000259" key="8">
    <source>
        <dbReference type="PROSITE" id="PS52019"/>
    </source>
</evidence>
<dbReference type="InterPro" id="IPR016036">
    <property type="entry name" value="Malonyl_transacylase_ACP-bd"/>
</dbReference>
<dbReference type="SUPFAM" id="SSF51735">
    <property type="entry name" value="NAD(P)-binding Rossmann-fold domains"/>
    <property type="match status" value="1"/>
</dbReference>
<dbReference type="STRING" id="7574.A0A1S3J049"/>
<dbReference type="SUPFAM" id="SSF55048">
    <property type="entry name" value="Probable ACP-binding domain of malonyl-CoA ACP transacylase"/>
    <property type="match status" value="1"/>
</dbReference>
<dbReference type="PROSITE" id="PS00012">
    <property type="entry name" value="PHOSPHOPANTETHEINE"/>
    <property type="match status" value="1"/>
</dbReference>
<dbReference type="SUPFAM" id="SSF53474">
    <property type="entry name" value="alpha/beta-Hydrolases"/>
    <property type="match status" value="1"/>
</dbReference>
<dbReference type="Pfam" id="PF00975">
    <property type="entry name" value="Thioesterase"/>
    <property type="match status" value="1"/>
</dbReference>
<evidence type="ECO:0000256" key="6">
    <source>
        <dbReference type="SAM" id="SignalP"/>
    </source>
</evidence>
<dbReference type="EC" id="3.1.2.14" evidence="1"/>
<feature type="chain" id="PRO_5010200803" description="oleoyl-[acyl-carrier-protein] hydrolase" evidence="6">
    <location>
        <begin position="19"/>
        <end position="1961"/>
    </location>
</feature>
<dbReference type="Pfam" id="PF14765">
    <property type="entry name" value="PS-DH"/>
    <property type="match status" value="1"/>
</dbReference>
<organism evidence="9 10">
    <name type="scientific">Lingula anatina</name>
    <name type="common">Brachiopod</name>
    <name type="synonym">Lingula unguis</name>
    <dbReference type="NCBI Taxonomy" id="7574"/>
    <lineage>
        <taxon>Eukaryota</taxon>
        <taxon>Metazoa</taxon>
        <taxon>Spiralia</taxon>
        <taxon>Lophotrochozoa</taxon>
        <taxon>Brachiopoda</taxon>
        <taxon>Linguliformea</taxon>
        <taxon>Lingulata</taxon>
        <taxon>Lingulida</taxon>
        <taxon>Linguloidea</taxon>
        <taxon>Lingulidae</taxon>
        <taxon>Lingula</taxon>
    </lineage>
</organism>
<dbReference type="Pfam" id="PF00550">
    <property type="entry name" value="PP-binding"/>
    <property type="match status" value="1"/>
</dbReference>
<dbReference type="KEGG" id="lak:106168599"/>
<evidence type="ECO:0000256" key="5">
    <source>
        <dbReference type="PROSITE-ProRule" id="PRU01363"/>
    </source>
</evidence>
<keyword evidence="6" id="KW-0732">Signal</keyword>
<dbReference type="GO" id="GO:0006633">
    <property type="term" value="P:fatty acid biosynthetic process"/>
    <property type="evidence" value="ECO:0007669"/>
    <property type="project" value="UniProtKB-UniPathway"/>
</dbReference>
<dbReference type="InterPro" id="IPR001031">
    <property type="entry name" value="Thioesterase"/>
</dbReference>
<dbReference type="GeneID" id="106168599"/>
<dbReference type="UniPathway" id="UPA00094"/>
<dbReference type="Gene3D" id="3.40.366.10">
    <property type="entry name" value="Malonyl-Coenzyme A Acyl Carrier Protein, domain 2"/>
    <property type="match status" value="1"/>
</dbReference>
<sequence>MLGQLFSVVLISAATSTALLSRIEDFIELFRKIQDQEPEKFYDVAATTCLRSHHHQHRLGVLGREASEILHSLETFKTQKVAAGFVSGEAVDSITQTPLVFVFNGMGTQWWGMGRQLVHQEPTFAKTIQNFDICLKRCGAKWSMQWLLMNNQDEDLINQTEYAQPAICAIQIGLVEVLRKFGVRPDAVVGHSVGEVAAAYASGMLSFESAVLIIYNRGKLLKKTSGSGKMLAVLHNTDTAQEKLNESKHSVYVDVAAINSPSQVVFSGSASSVDALAEMFNQEGIRAVQLKVNNAFHSYQQEPLKERFLQKMKPLAKQEVVSAVQVPMISTVTNNYNHYADVNDGMYWWKNVRQQVKFQSAVDTLLDEGYSIFVEIGAHPALRGPMKDIIVARADKPVKVVVLETLKRPIASSPILEDLKNVVKTLTALHCEGYPVQYEAMFPSAYKVMHLPLYPWERITCSGITDFVRREYLFPVHSHPLLGEMQEDVSMYINEPPFKFHWKSQISRITTPWVSHHIIQSSVILPGTAHIETALEAVNAVRQKRETITLEEVDFKHFLFPKNGEATIHTIFQENDETTNIKICSGDRNNYTEHISCKVVALEEDDLKSQEDIVREAFTLPQGKLEHIQDSLELHVSSEEFYSKLAVGEIQLGSSFKAVQQASFNKSFTKCLIHTEAPDEIWKEFMLYNFHPAFLDCVMQSFGVLHLLRTNSPALPSSLKRFTYYSKKTPKRVAIYIKMLSATDEDQNEVLAIDADSGIVCCRIDNLSFQSLEGEHSKDPMKVWSIFWVEAALPKQNEKKEETSPVFYLTSDNKEDLTVLQSSLTKLHGMVKILDLQEERKPKVDDIVLILISQNESHISGPTITKKEDVWKLIKSSSSFARDVILSILKLGDALPKLWIMTVKGFQVSEGDQVSPFTASTFAVGLSTLHEYPSARIYMVDISSLSDISTPENELMNLLRSPPFGENEFALRHKTAQTLQLFVRRAKFQSPLTRRHPIVAHQFRLHQNKTKQIKFVYEADTVTGVQPENCFKISIEHFLADGCLDDPHFICTGHVIQGEGSRGNLQDGQTVIAVFKGCLKSEILIPQENVMPLGNFETSCSTLLSLVNDALASVIMVYSAKSVQEDDRVLVCTCEESRKGLVTAQILKTSGCNVTILSYCCNNDCPDHEKLPSGQKISDFVEDQKVLQEDALQNIGKFSAVVATGQYLIYKKGFFQCLDCLCDFGVFVVFTQTPLKLRNFNGICENIQLLPISARVKQLLKTPQYLAEILKFVDALPNKLCHLPTIGHALPASKIENKNLQECMGRVIHLDRPSMGMISTFSEDTYEPNPEMTQCITGGAKGMGLEVVRWLIRRGSKHVVILTRSNPTTANQSVLDQLGKNADIKLYICDVSDASAVDVVFSEIVETQPPVENIFHCATVYLDNWMTSMSEKDWEAVMLPKAYGAVLLHQISLKYVLPLANFVMMSSLVALIGNVGQSNYATANSVLVSLVEMRRSMGLPATAASFGVISEAGFAADNNLVSVWQEKGLGNISPSQTTAALGTMLELQCSHLGVTGHFDEALYARKHRSVITKGAVEGDVTLSRLQNFFSMKTLQELAVGKYSRSHQTESSIKEKIENYLLQTLGIVDISEDTSPVEMGLDSLMATELRAFIDNEFNVSIPPVDLLNSSTTVAQLVSTIYMQLHSKGDNASTEVVKGSDQSKEAKTSLFITEKILENPQFQLFCFPPSGAGLTSFNGWQKYFSKFHTQVYVAQLPGWEGRRLEEPMKNMSEVIGILACEMRPLLMHGKFAFYGHSFGALLSFELAYFLNEQGVLPAHLFMGAWFAPQIPYKEIPTFRNKILDSDMDNEDFVKEAQQLTFLDGKIINNPMTLRQFVPVLRATHEMSKKYEYTHSAKLPCPMKIYGGKKDAFVAREKLIAWEDIRHKDFSFGIRMFNSGHLFLHDIHIRAVLTQDIAKTLNLV</sequence>
<dbReference type="Pfam" id="PF08659">
    <property type="entry name" value="KR"/>
    <property type="match status" value="1"/>
</dbReference>
<dbReference type="Pfam" id="PF00698">
    <property type="entry name" value="Acyl_transf_1"/>
    <property type="match status" value="1"/>
</dbReference>
<dbReference type="InterPro" id="IPR013968">
    <property type="entry name" value="PKS_KR"/>
</dbReference>
<dbReference type="InterPro" id="IPR029058">
    <property type="entry name" value="AB_hydrolase_fold"/>
</dbReference>
<dbReference type="PANTHER" id="PTHR43775">
    <property type="entry name" value="FATTY ACID SYNTHASE"/>
    <property type="match status" value="1"/>
</dbReference>
<dbReference type="InterPro" id="IPR042104">
    <property type="entry name" value="PKS_dehydratase_sf"/>
</dbReference>
<dbReference type="InterPro" id="IPR049552">
    <property type="entry name" value="PKS_DH_N"/>
</dbReference>
<feature type="domain" description="Carrier" evidence="7">
    <location>
        <begin position="1607"/>
        <end position="1683"/>
    </location>
</feature>
<dbReference type="OrthoDB" id="329835at2759"/>
<feature type="active site" description="Proton acceptor; for dehydratase activity" evidence="5">
    <location>
        <position position="517"/>
    </location>
</feature>
<reference evidence="10" key="1">
    <citation type="submission" date="2025-08" db="UniProtKB">
        <authorList>
            <consortium name="RefSeq"/>
        </authorList>
    </citation>
    <scope>IDENTIFICATION</scope>
    <source>
        <tissue evidence="10">Gonads</tissue>
    </source>
</reference>
<dbReference type="InterPro" id="IPR036736">
    <property type="entry name" value="ACP-like_sf"/>
</dbReference>
<evidence type="ECO:0000256" key="1">
    <source>
        <dbReference type="ARBA" id="ARBA00012480"/>
    </source>
</evidence>
<dbReference type="InterPro" id="IPR049900">
    <property type="entry name" value="PKS_mFAS_DH"/>
</dbReference>
<keyword evidence="9" id="KW-1185">Reference proteome</keyword>
<dbReference type="GO" id="GO:0016297">
    <property type="term" value="F:fatty acyl-[ACP] hydrolase activity"/>
    <property type="evidence" value="ECO:0007669"/>
    <property type="project" value="UniProtKB-EC"/>
</dbReference>
<keyword evidence="2" id="KW-0596">Phosphopantetheine</keyword>
<dbReference type="InParanoid" id="A0A1S3J049"/>
<keyword evidence="3" id="KW-0597">Phosphoprotein</keyword>